<evidence type="ECO:0000256" key="14">
    <source>
        <dbReference type="ARBA" id="ARBA00024015"/>
    </source>
</evidence>
<dbReference type="AlphaFoldDB" id="A0A150G4W8"/>
<accession>A0A150G4W8</accession>
<dbReference type="GO" id="GO:0016020">
    <property type="term" value="C:membrane"/>
    <property type="evidence" value="ECO:0007669"/>
    <property type="project" value="UniProtKB-SubCell"/>
</dbReference>
<evidence type="ECO:0000256" key="10">
    <source>
        <dbReference type="ARBA" id="ARBA00022833"/>
    </source>
</evidence>
<evidence type="ECO:0000256" key="16">
    <source>
        <dbReference type="ARBA" id="ARBA00048889"/>
    </source>
</evidence>
<keyword evidence="13" id="KW-0472">Membrane</keyword>
<dbReference type="GO" id="GO:0009507">
    <property type="term" value="C:chloroplast"/>
    <property type="evidence" value="ECO:0007669"/>
    <property type="project" value="UniProtKB-SubCell"/>
</dbReference>
<evidence type="ECO:0000256" key="6">
    <source>
        <dbReference type="ARBA" id="ARBA00022692"/>
    </source>
</evidence>
<dbReference type="SUPFAM" id="SSF144232">
    <property type="entry name" value="HIT/MYND zinc finger-like"/>
    <property type="match status" value="1"/>
</dbReference>
<sequence length="719" mass="73384">MALAATHHLANCCADQDPISATLLRGVTSDRCVQTAALAVGLAELCAADGGPAYGMPPELLRGLTALFGSGGSGSGGSGADGSGNCEEDAGEPCTVIGGTNMRYIMRLAYDDIRCPPPGRRALVAVALRVMRLAVASVEAEVEVEVAFLEVMFAAGCLLRLPPESGPTAVAEAAELWRLLGLGLRWRWVCSEKEQQQAGQDLSNCMTMLVDDCIVAAQTGPNDLTPEPPPSLAAALAGGVLPLTEMLLRRAVSEHVPAEITRRLLGDSTFAPSAFLAPLLAYGEPRQAAALVATVGKMLALTDPRVVTSSAREIQEDAQQCVVNLACDLLVWDLRWWEETDAADAAAAAGPSAASPLRERLARVLSCAACAWMPALSGLLSSAVQALAPAAKEGSGGSSSPPDRKASAAGAFTLLEAVLPWLPLLVRARELRIAGAGSGAARRRGAGSGDVRLEDVDGRRKGGDGSSSGSGPDGGDDGGWRELIEACAPALRSLGCSLRLAAAAPPGGVPVGALRCLVAACRLVESSPHEPWATGADGAPLQASWPPGALGAVAEQLRATGALDPAATAERLAASLTRRCSGLAAVAAGAPPAVAAYVPAMAGAGRQSGGEARAAHSGEEEEEEEGHWGRRAAQGGPLPVALESLARSLLTPSQSSRAMRSCGYPACTVLIGDSEAERPPLKACAGCGAVGYCCRDCQVAHWRAGHKKACARGAGRTCG</sequence>
<evidence type="ECO:0000256" key="11">
    <source>
        <dbReference type="ARBA" id="ARBA00022946"/>
    </source>
</evidence>
<keyword evidence="4" id="KW-0934">Plastid</keyword>
<reference evidence="21" key="1">
    <citation type="journal article" date="2016" name="Nat. Commun.">
        <title>The Gonium pectorale genome demonstrates co-option of cell cycle regulation during the evolution of multicellularity.</title>
        <authorList>
            <person name="Hanschen E.R."/>
            <person name="Marriage T.N."/>
            <person name="Ferris P.J."/>
            <person name="Hamaji T."/>
            <person name="Toyoda A."/>
            <person name="Fujiyama A."/>
            <person name="Neme R."/>
            <person name="Noguchi H."/>
            <person name="Minakuchi Y."/>
            <person name="Suzuki M."/>
            <person name="Kawai-Toyooka H."/>
            <person name="Smith D.R."/>
            <person name="Sparks H."/>
            <person name="Anderson J."/>
            <person name="Bakaric R."/>
            <person name="Luria V."/>
            <person name="Karger A."/>
            <person name="Kirschner M.W."/>
            <person name="Durand P.M."/>
            <person name="Michod R.E."/>
            <person name="Nozaki H."/>
            <person name="Olson B.J."/>
        </authorList>
    </citation>
    <scope>NUCLEOTIDE SEQUENCE [LARGE SCALE GENOMIC DNA]</scope>
    <source>
        <strain evidence="21">NIES-2863</strain>
    </source>
</reference>
<comment type="catalytic activity">
    <reaction evidence="16">
        <text>phytol + CTP = phytyl phosphate + CDP + H(+)</text>
        <dbReference type="Rhea" id="RHEA:38055"/>
        <dbReference type="ChEBI" id="CHEBI:15378"/>
        <dbReference type="ChEBI" id="CHEBI:17327"/>
        <dbReference type="ChEBI" id="CHEBI:37563"/>
        <dbReference type="ChEBI" id="CHEBI:58069"/>
        <dbReference type="ChEBI" id="CHEBI:75483"/>
        <dbReference type="EC" id="2.7.1.182"/>
    </reaction>
</comment>
<evidence type="ECO:0000256" key="15">
    <source>
        <dbReference type="ARBA" id="ARBA00039024"/>
    </source>
</evidence>
<keyword evidence="9" id="KW-0418">Kinase</keyword>
<evidence type="ECO:0000256" key="5">
    <source>
        <dbReference type="ARBA" id="ARBA00022679"/>
    </source>
</evidence>
<evidence type="ECO:0000256" key="1">
    <source>
        <dbReference type="ARBA" id="ARBA00004508"/>
    </source>
</evidence>
<evidence type="ECO:0000256" key="18">
    <source>
        <dbReference type="SAM" id="MobiDB-lite"/>
    </source>
</evidence>
<keyword evidence="12" id="KW-1133">Transmembrane helix</keyword>
<comment type="subcellular location">
    <subcellularLocation>
        <location evidence="1">Plastid</location>
        <location evidence="1">Chloroplast membrane</location>
        <topology evidence="1">Multi-pass membrane protein</topology>
    </subcellularLocation>
</comment>
<keyword evidence="5" id="KW-0808">Transferase</keyword>
<comment type="caution">
    <text evidence="20">The sequence shown here is derived from an EMBL/GenBank/DDBJ whole genome shotgun (WGS) entry which is preliminary data.</text>
</comment>
<gene>
    <name evidence="20" type="ORF">GPECTOR_69g443</name>
</gene>
<keyword evidence="7" id="KW-0479">Metal-binding</keyword>
<keyword evidence="21" id="KW-1185">Reference proteome</keyword>
<name>A0A150G4W8_GONPE</name>
<keyword evidence="10" id="KW-0862">Zinc</keyword>
<evidence type="ECO:0000256" key="8">
    <source>
        <dbReference type="ARBA" id="ARBA00022771"/>
    </source>
</evidence>
<feature type="compositionally biased region" description="Basic and acidic residues" evidence="18">
    <location>
        <begin position="451"/>
        <end position="463"/>
    </location>
</feature>
<evidence type="ECO:0000256" key="13">
    <source>
        <dbReference type="ARBA" id="ARBA00023136"/>
    </source>
</evidence>
<evidence type="ECO:0000313" key="21">
    <source>
        <dbReference type="Proteomes" id="UP000075714"/>
    </source>
</evidence>
<dbReference type="EMBL" id="LSYV01000070">
    <property type="protein sequence ID" value="KXZ44350.1"/>
    <property type="molecule type" value="Genomic_DNA"/>
</dbReference>
<evidence type="ECO:0000256" key="9">
    <source>
        <dbReference type="ARBA" id="ARBA00022777"/>
    </source>
</evidence>
<protein>
    <recommendedName>
        <fullName evidence="15">phytol kinase</fullName>
        <ecNumber evidence="15">2.7.1.182</ecNumber>
    </recommendedName>
</protein>
<dbReference type="PANTHER" id="PTHR32523">
    <property type="entry name" value="PHYTOL KINASE 1, CHLOROPLASTIC"/>
    <property type="match status" value="1"/>
</dbReference>
<dbReference type="Pfam" id="PF01753">
    <property type="entry name" value="zf-MYND"/>
    <property type="match status" value="1"/>
</dbReference>
<organism evidence="20 21">
    <name type="scientific">Gonium pectorale</name>
    <name type="common">Green alga</name>
    <dbReference type="NCBI Taxonomy" id="33097"/>
    <lineage>
        <taxon>Eukaryota</taxon>
        <taxon>Viridiplantae</taxon>
        <taxon>Chlorophyta</taxon>
        <taxon>core chlorophytes</taxon>
        <taxon>Chlorophyceae</taxon>
        <taxon>CS clade</taxon>
        <taxon>Chlamydomonadales</taxon>
        <taxon>Volvocaceae</taxon>
        <taxon>Gonium</taxon>
    </lineage>
</organism>
<evidence type="ECO:0000256" key="7">
    <source>
        <dbReference type="ARBA" id="ARBA00022723"/>
    </source>
</evidence>
<dbReference type="OrthoDB" id="550206at2759"/>
<feature type="domain" description="MYND-type" evidence="19">
    <location>
        <begin position="659"/>
        <end position="710"/>
    </location>
</feature>
<keyword evidence="11" id="KW-0809">Transit peptide</keyword>
<evidence type="ECO:0000256" key="17">
    <source>
        <dbReference type="PROSITE-ProRule" id="PRU00134"/>
    </source>
</evidence>
<keyword evidence="6" id="KW-0812">Transmembrane</keyword>
<dbReference type="PROSITE" id="PS50865">
    <property type="entry name" value="ZF_MYND_2"/>
    <property type="match status" value="1"/>
</dbReference>
<dbReference type="GO" id="GO:0010276">
    <property type="term" value="F:phytol kinase activity"/>
    <property type="evidence" value="ECO:0007669"/>
    <property type="project" value="UniProtKB-EC"/>
</dbReference>
<feature type="compositionally biased region" description="Gly residues" evidence="18">
    <location>
        <begin position="464"/>
        <end position="473"/>
    </location>
</feature>
<dbReference type="EC" id="2.7.1.182" evidence="15"/>
<keyword evidence="3" id="KW-0150">Chloroplast</keyword>
<evidence type="ECO:0000259" key="19">
    <source>
        <dbReference type="PROSITE" id="PS50865"/>
    </source>
</evidence>
<dbReference type="InterPro" id="IPR002893">
    <property type="entry name" value="Znf_MYND"/>
</dbReference>
<comment type="similarity">
    <text evidence="2">Belongs to the polyprenol kinase family.</text>
</comment>
<dbReference type="PANTHER" id="PTHR32523:SF8">
    <property type="entry name" value="DOLICHOL KINASE"/>
    <property type="match status" value="1"/>
</dbReference>
<feature type="region of interest" description="Disordered" evidence="18">
    <location>
        <begin position="607"/>
        <end position="634"/>
    </location>
</feature>
<evidence type="ECO:0000256" key="4">
    <source>
        <dbReference type="ARBA" id="ARBA00022640"/>
    </source>
</evidence>
<evidence type="ECO:0000313" key="20">
    <source>
        <dbReference type="EMBL" id="KXZ44350.1"/>
    </source>
</evidence>
<evidence type="ECO:0000256" key="12">
    <source>
        <dbReference type="ARBA" id="ARBA00022989"/>
    </source>
</evidence>
<evidence type="ECO:0000256" key="3">
    <source>
        <dbReference type="ARBA" id="ARBA00022528"/>
    </source>
</evidence>
<dbReference type="Proteomes" id="UP000075714">
    <property type="component" value="Unassembled WGS sequence"/>
</dbReference>
<dbReference type="InterPro" id="IPR039606">
    <property type="entry name" value="Phytol/farnesol_kinase"/>
</dbReference>
<proteinExistence type="inferred from homology"/>
<dbReference type="Gene3D" id="6.10.140.2220">
    <property type="match status" value="1"/>
</dbReference>
<dbReference type="GO" id="GO:0008270">
    <property type="term" value="F:zinc ion binding"/>
    <property type="evidence" value="ECO:0007669"/>
    <property type="project" value="UniProtKB-KW"/>
</dbReference>
<evidence type="ECO:0000256" key="2">
    <source>
        <dbReference type="ARBA" id="ARBA00010794"/>
    </source>
</evidence>
<feature type="region of interest" description="Disordered" evidence="18">
    <location>
        <begin position="439"/>
        <end position="479"/>
    </location>
</feature>
<comment type="pathway">
    <text evidence="14">Cofactor biosynthesis; tocopherol biosynthesis.</text>
</comment>
<dbReference type="PROSITE" id="PS01360">
    <property type="entry name" value="ZF_MYND_1"/>
    <property type="match status" value="1"/>
</dbReference>
<keyword evidence="8 17" id="KW-0863">Zinc-finger</keyword>